<dbReference type="AlphaFoldDB" id="A0A8T3A6L5"/>
<accession>A0A8T3A6L5</accession>
<keyword evidence="1" id="KW-0472">Membrane</keyword>
<keyword evidence="1" id="KW-1133">Transmembrane helix</keyword>
<proteinExistence type="predicted"/>
<keyword evidence="3" id="KW-1185">Reference proteome</keyword>
<dbReference type="Proteomes" id="UP000829196">
    <property type="component" value="Unassembled WGS sequence"/>
</dbReference>
<evidence type="ECO:0000313" key="3">
    <source>
        <dbReference type="Proteomes" id="UP000829196"/>
    </source>
</evidence>
<comment type="caution">
    <text evidence="2">The sequence shown here is derived from an EMBL/GenBank/DDBJ whole genome shotgun (WGS) entry which is preliminary data.</text>
</comment>
<sequence length="73" mass="8839">MFLNPNVHFPSPKFEFWKLGFYLKVIFFVIVFTNVISNDLRKLLCKDIVRFKKNVGFMNVRISHFDEIFYSNE</sequence>
<gene>
    <name evidence="2" type="ORF">KFK09_025983</name>
</gene>
<organism evidence="2 3">
    <name type="scientific">Dendrobium nobile</name>
    <name type="common">Orchid</name>
    <dbReference type="NCBI Taxonomy" id="94219"/>
    <lineage>
        <taxon>Eukaryota</taxon>
        <taxon>Viridiplantae</taxon>
        <taxon>Streptophyta</taxon>
        <taxon>Embryophyta</taxon>
        <taxon>Tracheophyta</taxon>
        <taxon>Spermatophyta</taxon>
        <taxon>Magnoliopsida</taxon>
        <taxon>Liliopsida</taxon>
        <taxon>Asparagales</taxon>
        <taxon>Orchidaceae</taxon>
        <taxon>Epidendroideae</taxon>
        <taxon>Malaxideae</taxon>
        <taxon>Dendrobiinae</taxon>
        <taxon>Dendrobium</taxon>
    </lineage>
</organism>
<protein>
    <submittedName>
        <fullName evidence="2">Uncharacterized protein</fullName>
    </submittedName>
</protein>
<keyword evidence="1" id="KW-0812">Transmembrane</keyword>
<reference evidence="2" key="1">
    <citation type="journal article" date="2022" name="Front. Genet.">
        <title>Chromosome-Scale Assembly of the Dendrobium nobile Genome Provides Insights Into the Molecular Mechanism of the Biosynthesis of the Medicinal Active Ingredient of Dendrobium.</title>
        <authorList>
            <person name="Xu Q."/>
            <person name="Niu S.-C."/>
            <person name="Li K.-L."/>
            <person name="Zheng P.-J."/>
            <person name="Zhang X.-J."/>
            <person name="Jia Y."/>
            <person name="Liu Y."/>
            <person name="Niu Y.-X."/>
            <person name="Yu L.-H."/>
            <person name="Chen D.-F."/>
            <person name="Zhang G.-Q."/>
        </authorList>
    </citation>
    <scope>NUCLEOTIDE SEQUENCE</scope>
    <source>
        <tissue evidence="2">Leaf</tissue>
    </source>
</reference>
<feature type="transmembrane region" description="Helical" evidence="1">
    <location>
        <begin position="20"/>
        <end position="37"/>
    </location>
</feature>
<name>A0A8T3A6L5_DENNO</name>
<evidence type="ECO:0000313" key="2">
    <source>
        <dbReference type="EMBL" id="KAI0491723.1"/>
    </source>
</evidence>
<evidence type="ECO:0000256" key="1">
    <source>
        <dbReference type="SAM" id="Phobius"/>
    </source>
</evidence>
<dbReference type="EMBL" id="JAGYWB010000018">
    <property type="protein sequence ID" value="KAI0491723.1"/>
    <property type="molecule type" value="Genomic_DNA"/>
</dbReference>